<dbReference type="OrthoDB" id="9805337at2"/>
<evidence type="ECO:0000256" key="2">
    <source>
        <dbReference type="ARBA" id="ARBA00022977"/>
    </source>
</evidence>
<dbReference type="GO" id="GO:0050660">
    <property type="term" value="F:flavin adenine dinucleotide binding"/>
    <property type="evidence" value="ECO:0007669"/>
    <property type="project" value="InterPro"/>
</dbReference>
<evidence type="ECO:0000256" key="1">
    <source>
        <dbReference type="ARBA" id="ARBA00004948"/>
    </source>
</evidence>
<evidence type="ECO:0000313" key="6">
    <source>
        <dbReference type="Proteomes" id="UP000075260"/>
    </source>
</evidence>
<evidence type="ECO:0000313" key="5">
    <source>
        <dbReference type="EMBL" id="KYF63418.1"/>
    </source>
</evidence>
<dbReference type="Proteomes" id="UP000075260">
    <property type="component" value="Unassembled WGS sequence"/>
</dbReference>
<dbReference type="PANTHER" id="PTHR13847">
    <property type="entry name" value="SARCOSINE DEHYDROGENASE-RELATED"/>
    <property type="match status" value="1"/>
</dbReference>
<proteinExistence type="predicted"/>
<evidence type="ECO:0000259" key="4">
    <source>
        <dbReference type="Pfam" id="PF01266"/>
    </source>
</evidence>
<dbReference type="GO" id="GO:0016491">
    <property type="term" value="F:oxidoreductase activity"/>
    <property type="evidence" value="ECO:0007669"/>
    <property type="project" value="UniProtKB-KW"/>
</dbReference>
<dbReference type="GO" id="GO:0005737">
    <property type="term" value="C:cytoplasm"/>
    <property type="evidence" value="ECO:0007669"/>
    <property type="project" value="TreeGrafter"/>
</dbReference>
<gene>
    <name evidence="5" type="ORF">BE15_36800</name>
</gene>
<dbReference type="SUPFAM" id="SSF51905">
    <property type="entry name" value="FAD/NAD(P)-binding domain"/>
    <property type="match status" value="1"/>
</dbReference>
<evidence type="ECO:0000256" key="3">
    <source>
        <dbReference type="ARBA" id="ARBA00023002"/>
    </source>
</evidence>
<dbReference type="Gene3D" id="3.50.50.60">
    <property type="entry name" value="FAD/NAD(P)-binding domain"/>
    <property type="match status" value="1"/>
</dbReference>
<name>A0A150Q6Y8_SORCE</name>
<dbReference type="EMBL" id="JEMA01001004">
    <property type="protein sequence ID" value="KYF63418.1"/>
    <property type="molecule type" value="Genomic_DNA"/>
</dbReference>
<sequence>MHAPMSDVVVIGGGVAGCASALALARRGLSVCVLERNPGEGASWAAAGIIGPQLEAAGDGPLARLCLASRELYPELAASLAEATGLDVGFRQCGALRMALTPAGRDEIAREVAWQRDAGLAVELCDGEAARARAPALCDEVAGGVWFPDEARIDPPSLMRALRIAAERAGVQFRTGATVRRVLVEREQARGAQLEDGTRVEARWTVVAAGSWSSLLEASGLAPAAVRPVRGQIVELTPASPVLSQVIFGPGCYLSPRDDGRVLVGATMEFAGYVTAVTSRAVRDLLTAALRLVPALGDAPLGRTWAGLRPHTKDDLPILGEGEIPRLVFATGHFRNGVLLAPVTAKIVAALIAGERPPLDLSPFSPGRPGLAG</sequence>
<dbReference type="Pfam" id="PF01266">
    <property type="entry name" value="DAO"/>
    <property type="match status" value="1"/>
</dbReference>
<dbReference type="GO" id="GO:0009228">
    <property type="term" value="P:thiamine biosynthetic process"/>
    <property type="evidence" value="ECO:0007669"/>
    <property type="project" value="UniProtKB-KW"/>
</dbReference>
<organism evidence="5 6">
    <name type="scientific">Sorangium cellulosum</name>
    <name type="common">Polyangium cellulosum</name>
    <dbReference type="NCBI Taxonomy" id="56"/>
    <lineage>
        <taxon>Bacteria</taxon>
        <taxon>Pseudomonadati</taxon>
        <taxon>Myxococcota</taxon>
        <taxon>Polyangia</taxon>
        <taxon>Polyangiales</taxon>
        <taxon>Polyangiaceae</taxon>
        <taxon>Sorangium</taxon>
    </lineage>
</organism>
<reference evidence="5 6" key="1">
    <citation type="submission" date="2014-02" db="EMBL/GenBank/DDBJ databases">
        <title>The small core and large imbalanced accessory genome model reveals a collaborative survival strategy of Sorangium cellulosum strains in nature.</title>
        <authorList>
            <person name="Han K."/>
            <person name="Peng R."/>
            <person name="Blom J."/>
            <person name="Li Y.-Z."/>
        </authorList>
    </citation>
    <scope>NUCLEOTIDE SEQUENCE [LARGE SCALE GENOMIC DNA]</scope>
    <source>
        <strain evidence="5 6">So0008-312</strain>
    </source>
</reference>
<comment type="pathway">
    <text evidence="1">Cofactor biosynthesis; thiamine diphosphate biosynthesis.</text>
</comment>
<dbReference type="AlphaFoldDB" id="A0A150Q6Y8"/>
<dbReference type="GO" id="GO:0009229">
    <property type="term" value="P:thiamine diphosphate biosynthetic process"/>
    <property type="evidence" value="ECO:0007669"/>
    <property type="project" value="UniProtKB-UniPathway"/>
</dbReference>
<comment type="caution">
    <text evidence="5">The sequence shown here is derived from an EMBL/GenBank/DDBJ whole genome shotgun (WGS) entry which is preliminary data.</text>
</comment>
<dbReference type="SUPFAM" id="SSF54373">
    <property type="entry name" value="FAD-linked reductases, C-terminal domain"/>
    <property type="match status" value="1"/>
</dbReference>
<feature type="domain" description="FAD dependent oxidoreductase" evidence="4">
    <location>
        <begin position="7"/>
        <end position="351"/>
    </location>
</feature>
<dbReference type="PRINTS" id="PR00411">
    <property type="entry name" value="PNDRDTASEI"/>
</dbReference>
<dbReference type="NCBIfam" id="TIGR02352">
    <property type="entry name" value="thiamin_ThiO"/>
    <property type="match status" value="1"/>
</dbReference>
<dbReference type="Gene3D" id="3.30.9.10">
    <property type="entry name" value="D-Amino Acid Oxidase, subunit A, domain 2"/>
    <property type="match status" value="1"/>
</dbReference>
<dbReference type="PANTHER" id="PTHR13847:SF289">
    <property type="entry name" value="GLYCINE OXIDASE"/>
    <property type="match status" value="1"/>
</dbReference>
<accession>A0A150Q6Y8</accession>
<dbReference type="InterPro" id="IPR012727">
    <property type="entry name" value="Gly_oxidase_ThiO"/>
</dbReference>
<keyword evidence="3" id="KW-0560">Oxidoreductase</keyword>
<dbReference type="UniPathway" id="UPA00060"/>
<keyword evidence="2" id="KW-0784">Thiamine biosynthesis</keyword>
<protein>
    <submittedName>
        <fullName evidence="5">Glycine oxidase</fullName>
    </submittedName>
</protein>
<dbReference type="InterPro" id="IPR036188">
    <property type="entry name" value="FAD/NAD-bd_sf"/>
</dbReference>
<dbReference type="InterPro" id="IPR006076">
    <property type="entry name" value="FAD-dep_OxRdtase"/>
</dbReference>